<proteinExistence type="predicted"/>
<organism evidence="1 2">
    <name type="scientific">Durusdinium trenchii</name>
    <dbReference type="NCBI Taxonomy" id="1381693"/>
    <lineage>
        <taxon>Eukaryota</taxon>
        <taxon>Sar</taxon>
        <taxon>Alveolata</taxon>
        <taxon>Dinophyceae</taxon>
        <taxon>Suessiales</taxon>
        <taxon>Symbiodiniaceae</taxon>
        <taxon>Durusdinium</taxon>
    </lineage>
</organism>
<reference evidence="1 2" key="1">
    <citation type="submission" date="2024-02" db="EMBL/GenBank/DDBJ databases">
        <authorList>
            <person name="Chen Y."/>
            <person name="Shah S."/>
            <person name="Dougan E. K."/>
            <person name="Thang M."/>
            <person name="Chan C."/>
        </authorList>
    </citation>
    <scope>NUCLEOTIDE SEQUENCE [LARGE SCALE GENOMIC DNA]</scope>
</reference>
<name>A0ABP0PP81_9DINO</name>
<comment type="caution">
    <text evidence="1">The sequence shown here is derived from an EMBL/GenBank/DDBJ whole genome shotgun (WGS) entry which is preliminary data.</text>
</comment>
<evidence type="ECO:0000313" key="1">
    <source>
        <dbReference type="EMBL" id="CAK9077273.1"/>
    </source>
</evidence>
<sequence length="401" mass="43157">MASSSGSSKRVLTGDGMNAYVSQSGLSEILKSIKKHGLPEAIDRRIIKRARDSEIPPSVFTSIQAEMEKGQQKTFPAVNPVELLKYVCGQPGGFSEYFWQKHTEMPSTPHKPWRICVYCDEIVPGNVLRPRNQMSKRVGLTIADEAALKLIWSFKGASGLKPCVFCANVTMDSLEVAQHDISGKLVSHTETELSKIVFHDDASLLAIAQYLASKHSTLGKDAFKLEEKSLGLNYEPTGVQAKPLNHLTKALNKASIDSSLVQSIPFALKKKPESRVGFDLVIVEKLDDAIKNTLADLTTNIEKEGPERQARLAAVEAATSAAEAAKAAAAAAAEALKAAKDGLSAATATLGSAKKSYGSFDADLKAAKKTFEKAEADLKAFQEGALADFKYLMELSAEAGQ</sequence>
<evidence type="ECO:0000313" key="2">
    <source>
        <dbReference type="Proteomes" id="UP001642484"/>
    </source>
</evidence>
<accession>A0ABP0PP81</accession>
<dbReference type="EMBL" id="CAXAMN010023373">
    <property type="protein sequence ID" value="CAK9077273.1"/>
    <property type="molecule type" value="Genomic_DNA"/>
</dbReference>
<dbReference type="Proteomes" id="UP001642484">
    <property type="component" value="Unassembled WGS sequence"/>
</dbReference>
<keyword evidence="2" id="KW-1185">Reference proteome</keyword>
<gene>
    <name evidence="1" type="ORF">CCMP2556_LOCUS38099</name>
</gene>
<protein>
    <submittedName>
        <fullName evidence="1">Uncharacterized protein</fullName>
    </submittedName>
</protein>